<accession>A0A161M6J2</accession>
<dbReference type="InterPro" id="IPR027843">
    <property type="entry name" value="DUF4440"/>
</dbReference>
<proteinExistence type="predicted"/>
<dbReference type="RefSeq" id="WP_084252434.1">
    <property type="nucleotide sequence ID" value="NZ_BDCR01000004.1"/>
</dbReference>
<evidence type="ECO:0000259" key="1">
    <source>
        <dbReference type="Pfam" id="PF14534"/>
    </source>
</evidence>
<dbReference type="EMBL" id="BDCR01000004">
    <property type="protein sequence ID" value="GAT64303.1"/>
    <property type="molecule type" value="Genomic_DNA"/>
</dbReference>
<name>A0A161M6J2_9BACT</name>
<evidence type="ECO:0000313" key="2">
    <source>
        <dbReference type="EMBL" id="GAT64303.1"/>
    </source>
</evidence>
<dbReference type="Pfam" id="PF14534">
    <property type="entry name" value="DUF4440"/>
    <property type="match status" value="1"/>
</dbReference>
<dbReference type="InterPro" id="IPR032710">
    <property type="entry name" value="NTF2-like_dom_sf"/>
</dbReference>
<dbReference type="OrthoDB" id="271716at2"/>
<keyword evidence="3" id="KW-1185">Reference proteome</keyword>
<gene>
    <name evidence="2" type="ORF">PJIAN_4853</name>
</gene>
<dbReference type="Gene3D" id="3.10.450.50">
    <property type="match status" value="1"/>
</dbReference>
<feature type="domain" description="DUF4440" evidence="1">
    <location>
        <begin position="38"/>
        <end position="139"/>
    </location>
</feature>
<comment type="caution">
    <text evidence="2">The sequence shown here is derived from an EMBL/GenBank/DDBJ whole genome shotgun (WGS) entry which is preliminary data.</text>
</comment>
<dbReference type="AlphaFoldDB" id="A0A161M6J2"/>
<reference evidence="3" key="2">
    <citation type="journal article" date="2017" name="Genome Announc.">
        <title>Draft genome sequence of Paludibacter jiangxiensis NM7(T), a propionate-producing fermentative bacterium.</title>
        <authorList>
            <person name="Qiu Y.-L."/>
            <person name="Tourlousse D.M."/>
            <person name="Matsuura N."/>
            <person name="Ohashi A."/>
            <person name="Sekiguchi Y."/>
        </authorList>
    </citation>
    <scope>NUCLEOTIDE SEQUENCE [LARGE SCALE GENOMIC DNA]</scope>
    <source>
        <strain evidence="3">NM7</strain>
    </source>
</reference>
<protein>
    <submittedName>
        <fullName evidence="2">SnoaL-like domain-containing protein</fullName>
    </submittedName>
</protein>
<sequence>MKSLLFPLLLLFIMDSGCKQPKTDVNSVQKEISSLINKNINALQSHDIKTVAALMDDNGLYCGTDPGEFWTKKQVCSEYEKMFADTTIHFADISSHKQEIRVSKDGKSAIVIDQWTMNGIGIKIPIRMIYHFVKEKDKWISDFSSASLIPYNKDIPKLNKAIE</sequence>
<reference evidence="3" key="1">
    <citation type="submission" date="2016-04" db="EMBL/GenBank/DDBJ databases">
        <title>Draft genome sequence of Paludibacter jiangxiensis strain NM7.</title>
        <authorList>
            <person name="Qiu Y."/>
            <person name="Matsuura N."/>
            <person name="Ohashi A."/>
            <person name="Tourlousse M.D."/>
            <person name="Sekiguchi Y."/>
        </authorList>
    </citation>
    <scope>NUCLEOTIDE SEQUENCE [LARGE SCALE GENOMIC DNA]</scope>
    <source>
        <strain evidence="3">NM7</strain>
    </source>
</reference>
<dbReference type="SUPFAM" id="SSF54427">
    <property type="entry name" value="NTF2-like"/>
    <property type="match status" value="1"/>
</dbReference>
<evidence type="ECO:0000313" key="3">
    <source>
        <dbReference type="Proteomes" id="UP000076586"/>
    </source>
</evidence>
<dbReference type="Proteomes" id="UP000076586">
    <property type="component" value="Unassembled WGS sequence"/>
</dbReference>
<organism evidence="2 3">
    <name type="scientific">Paludibacter jiangxiensis</name>
    <dbReference type="NCBI Taxonomy" id="681398"/>
    <lineage>
        <taxon>Bacteria</taxon>
        <taxon>Pseudomonadati</taxon>
        <taxon>Bacteroidota</taxon>
        <taxon>Bacteroidia</taxon>
        <taxon>Bacteroidales</taxon>
        <taxon>Paludibacteraceae</taxon>
        <taxon>Paludibacter</taxon>
    </lineage>
</organism>